<proteinExistence type="predicted"/>
<dbReference type="OrthoDB" id="10025998at2759"/>
<organism evidence="1 2">
    <name type="scientific">Venturia effusa</name>
    <dbReference type="NCBI Taxonomy" id="50376"/>
    <lineage>
        <taxon>Eukaryota</taxon>
        <taxon>Fungi</taxon>
        <taxon>Dikarya</taxon>
        <taxon>Ascomycota</taxon>
        <taxon>Pezizomycotina</taxon>
        <taxon>Dothideomycetes</taxon>
        <taxon>Pleosporomycetidae</taxon>
        <taxon>Venturiales</taxon>
        <taxon>Venturiaceae</taxon>
        <taxon>Venturia</taxon>
    </lineage>
</organism>
<dbReference type="EMBL" id="CP042202">
    <property type="protein sequence ID" value="QDS77712.1"/>
    <property type="molecule type" value="Genomic_DNA"/>
</dbReference>
<evidence type="ECO:0000313" key="1">
    <source>
        <dbReference type="EMBL" id="QDS77712.1"/>
    </source>
</evidence>
<keyword evidence="2" id="KW-1185">Reference proteome</keyword>
<name>A0A517LPZ0_9PEZI</name>
<gene>
    <name evidence="1" type="ORF">FKW77_004048</name>
</gene>
<accession>A0A517LPZ0</accession>
<evidence type="ECO:0000313" key="2">
    <source>
        <dbReference type="Proteomes" id="UP000316270"/>
    </source>
</evidence>
<dbReference type="STRING" id="50376.A0A517LPZ0"/>
<dbReference type="AlphaFoldDB" id="A0A517LPZ0"/>
<protein>
    <submittedName>
        <fullName evidence="1">Uncharacterized protein</fullName>
    </submittedName>
</protein>
<reference evidence="1 2" key="1">
    <citation type="submission" date="2019-07" db="EMBL/GenBank/DDBJ databases">
        <title>Finished genome of Venturia effusa.</title>
        <authorList>
            <person name="Young C.A."/>
            <person name="Cox M.P."/>
            <person name="Ganley A.R.D."/>
            <person name="David W.J."/>
        </authorList>
    </citation>
    <scope>NUCLEOTIDE SEQUENCE [LARGE SCALE GENOMIC DNA]</scope>
    <source>
        <strain evidence="2">albino</strain>
    </source>
</reference>
<dbReference type="Proteomes" id="UP000316270">
    <property type="component" value="Chromosome 18"/>
</dbReference>
<sequence>MALFDSPCQRCEKRPRSNTDISDADADAHFLALTFRAPKPDPKSAQLFDIFTKRAENWTIFNNVASRLPASDVFSLQRVCKATAPIYKELQRTGWNVDKRLGRFFRDPVLFRWTLGINDALVSGSFALQFFERVMWKESDLDIFVQEGAGFDNMCSHLIEKEGYALQSHQAQEQLRHYHVDLLVEIKTFVRSPSDTDLYRKVQVISTSSIPIKSIICGFYTTALLNFITWNKAYSIFPVPTFRHYKTYPLVRIDEYHETLFTKMHNRGWKTQPLRIDKKTDDRPDPCPGFISSKAPGHRRIGDSRSWKMDLPIEGMAYPKPTMPDSVLEYSEMTIRYGRDRYSQFDTLVSFYAITAPTFESPVLKYAYTYGAFMLELSGRLTDLTRCELSKLPAEKRPERRTTDIRRDYLDWVPSTWTPPSSWTYYDEDLPAWYEAEQSRCEAQRK</sequence>